<feature type="repeat" description="TPR" evidence="1">
    <location>
        <begin position="446"/>
        <end position="479"/>
    </location>
</feature>
<dbReference type="SUPFAM" id="SSF48452">
    <property type="entry name" value="TPR-like"/>
    <property type="match status" value="4"/>
</dbReference>
<feature type="domain" description="CHAT" evidence="2">
    <location>
        <begin position="864"/>
        <end position="1139"/>
    </location>
</feature>
<dbReference type="PANTHER" id="PTHR10098:SF108">
    <property type="entry name" value="TETRATRICOPEPTIDE REPEAT PROTEIN 28"/>
    <property type="match status" value="1"/>
</dbReference>
<reference evidence="3 4" key="1">
    <citation type="submission" date="2022-05" db="EMBL/GenBank/DDBJ databases">
        <authorList>
            <consortium name="Genoscope - CEA"/>
            <person name="William W."/>
        </authorList>
    </citation>
    <scope>NUCLEOTIDE SEQUENCE [LARGE SCALE GENOMIC DNA]</scope>
</reference>
<dbReference type="InterPro" id="IPR011990">
    <property type="entry name" value="TPR-like_helical_dom_sf"/>
</dbReference>
<comment type="caution">
    <text evidence="3">The sequence shown here is derived from an EMBL/GenBank/DDBJ whole genome shotgun (WGS) entry which is preliminary data.</text>
</comment>
<name>A0AAU9XFU4_9CNID</name>
<evidence type="ECO:0000313" key="4">
    <source>
        <dbReference type="Proteomes" id="UP001159428"/>
    </source>
</evidence>
<accession>A0AAU9XFU4</accession>
<feature type="repeat" description="TPR" evidence="1">
    <location>
        <begin position="526"/>
        <end position="559"/>
    </location>
</feature>
<dbReference type="PROSITE" id="PS50293">
    <property type="entry name" value="TPR_REGION"/>
    <property type="match status" value="5"/>
</dbReference>
<feature type="repeat" description="TPR" evidence="1">
    <location>
        <begin position="246"/>
        <end position="279"/>
    </location>
</feature>
<dbReference type="EMBL" id="CALNXJ010000041">
    <property type="protein sequence ID" value="CAH3146306.1"/>
    <property type="molecule type" value="Genomic_DNA"/>
</dbReference>
<feature type="repeat" description="TPR" evidence="1">
    <location>
        <begin position="406"/>
        <end position="439"/>
    </location>
</feature>
<sequence>MNNAAEILKKVQIGLDVAIFLLNTDRGLQATELCNECLFLLHKLDSGIDLDHDIADVLFSVFYATSGYTNAVRYTIKLIDKFFLAVDLTIQLVDKYEAKCWFAEAMQLCKSALTIVKAIGYRREEAMAYARLGSLFFILCEYLKAKEYYEKALAIAIDIGDRKGEGTTYQNLGGVFKSLGEYQKAKEYYEKALAIAIEIGNRNGEGRIYGNLGVVFESLGEYQKAKEYNEKALAVAIEIGDRNGEGRIYGNLGVVFQSLGEYQKAKEYYEKALAIAIEIGDRNGEGTTYRNFGVVFQSLGEYQKAKEYYEKALAIAIDIGDRKGEGTTYGSLGAVFQFLGEYQKAKEYYEKALAIAIEIGDRNGEGATYGNLGVVFQSLDEYQKAKEYYEKALAIAIDIGDRKGEGTTYGNLGAVFQFLSEYQKAKEYYEKALAIAIEIGDRKGEGTTYGSLGVVFRSLGEYQKAKEYDEKALAIAIEIGDRNGEGTTYENLGIVFQSLGEYQKAKEYYEKAIAIAKGIGDRGNECSAYLALGNVYCRLRKYRQAKEYFDKALSISTAIGQRRDEGCGSTGLAVVFAFINDNQKAKEHSQKALTISKECGDKALEGQSYLNLGNLSRSLGEYDEAEDYLEKARSISSGIGNIMTEFGSLLSITQLKVSQSQFVEAKEHLLQCIGKYEQLRSFLKGNKEFEISLLEEHGSFPYQLLTTLLCNTGKFQDALYVEELGRARVLVECMAEKFSVESHISADPKLWFGIENIVKKESNCVFLYISYCERQVCLWVLKANGDISFRVTDKVKDSTLIPENVYNVEGIFKKSAASFGVLFTANCEDRSLDDNVTTSLFEESRATLRGDESKETERIHHLCYKWIIAPVVDLLTEPEIIIVPDRFSYRVPFAALRDESAGKYLSETYRIRIVPSLTTLQLIHDCPADYHSETGALVVGDPTVGQVYYDGRVTNFVSLFCARKEAEMVGRLLGVQPLLGESATKQAVLQAIPSVSLIHVAAHGNAERGEIALSPKCPKCITNSFPQEEDYLLTMSDIFGVQVRAKLVVLSCCHSARGLVKAEGVLGIARAFLASGARSVLVASWAIEDEATEQLMNHFYKHLVRGESASESLHQAVKWLRSNGFPKPNQWAPFVLMGDDVTLDFTYIG</sequence>
<evidence type="ECO:0000313" key="3">
    <source>
        <dbReference type="EMBL" id="CAH3146306.1"/>
    </source>
</evidence>
<feature type="repeat" description="TPR" evidence="1">
    <location>
        <begin position="606"/>
        <end position="639"/>
    </location>
</feature>
<dbReference type="Pfam" id="PF13181">
    <property type="entry name" value="TPR_8"/>
    <property type="match status" value="1"/>
</dbReference>
<dbReference type="Gene3D" id="1.25.40.10">
    <property type="entry name" value="Tetratricopeptide repeat domain"/>
    <property type="match status" value="6"/>
</dbReference>
<evidence type="ECO:0000256" key="1">
    <source>
        <dbReference type="PROSITE-ProRule" id="PRU00339"/>
    </source>
</evidence>
<dbReference type="SMART" id="SM00028">
    <property type="entry name" value="TPR"/>
    <property type="match status" value="13"/>
</dbReference>
<proteinExistence type="predicted"/>
<protein>
    <recommendedName>
        <fullName evidence="2">CHAT domain-containing protein</fullName>
    </recommendedName>
</protein>
<feature type="repeat" description="TPR" evidence="1">
    <location>
        <begin position="366"/>
        <end position="399"/>
    </location>
</feature>
<feature type="repeat" description="TPR" evidence="1">
    <location>
        <begin position="126"/>
        <end position="159"/>
    </location>
</feature>
<organism evidence="3 4">
    <name type="scientific">Pocillopora meandrina</name>
    <dbReference type="NCBI Taxonomy" id="46732"/>
    <lineage>
        <taxon>Eukaryota</taxon>
        <taxon>Metazoa</taxon>
        <taxon>Cnidaria</taxon>
        <taxon>Anthozoa</taxon>
        <taxon>Hexacorallia</taxon>
        <taxon>Scleractinia</taxon>
        <taxon>Astrocoeniina</taxon>
        <taxon>Pocilloporidae</taxon>
        <taxon>Pocillopora</taxon>
    </lineage>
</organism>
<evidence type="ECO:0000259" key="2">
    <source>
        <dbReference type="Pfam" id="PF12770"/>
    </source>
</evidence>
<dbReference type="Pfam" id="PF13374">
    <property type="entry name" value="TPR_10"/>
    <property type="match status" value="1"/>
</dbReference>
<dbReference type="PANTHER" id="PTHR10098">
    <property type="entry name" value="RAPSYN-RELATED"/>
    <property type="match status" value="1"/>
</dbReference>
<keyword evidence="1" id="KW-0802">TPR repeat</keyword>
<dbReference type="PROSITE" id="PS50005">
    <property type="entry name" value="TPR"/>
    <property type="match status" value="12"/>
</dbReference>
<feature type="repeat" description="TPR" evidence="1">
    <location>
        <begin position="326"/>
        <end position="359"/>
    </location>
</feature>
<dbReference type="AlphaFoldDB" id="A0AAU9XFU4"/>
<dbReference type="Proteomes" id="UP001159428">
    <property type="component" value="Unassembled WGS sequence"/>
</dbReference>
<feature type="repeat" description="TPR" evidence="1">
    <location>
        <begin position="206"/>
        <end position="239"/>
    </location>
</feature>
<feature type="repeat" description="TPR" evidence="1">
    <location>
        <begin position="286"/>
        <end position="319"/>
    </location>
</feature>
<keyword evidence="4" id="KW-1185">Reference proteome</keyword>
<feature type="repeat" description="TPR" evidence="1">
    <location>
        <begin position="486"/>
        <end position="519"/>
    </location>
</feature>
<dbReference type="InterPro" id="IPR019734">
    <property type="entry name" value="TPR_rpt"/>
</dbReference>
<gene>
    <name evidence="3" type="ORF">PMEA_00022926</name>
</gene>
<dbReference type="Pfam" id="PF12770">
    <property type="entry name" value="CHAT"/>
    <property type="match status" value="1"/>
</dbReference>
<feature type="repeat" description="TPR" evidence="1">
    <location>
        <begin position="166"/>
        <end position="199"/>
    </location>
</feature>
<dbReference type="Pfam" id="PF13424">
    <property type="entry name" value="TPR_12"/>
    <property type="match status" value="5"/>
</dbReference>
<dbReference type="InterPro" id="IPR024983">
    <property type="entry name" value="CHAT_dom"/>
</dbReference>